<reference evidence="3 4" key="1">
    <citation type="submission" date="2023-11" db="EMBL/GenBank/DDBJ databases">
        <title>Genome sequence of Microbacterium rhizosphaerae KACC 19337.</title>
        <authorList>
            <person name="Choi H."/>
            <person name="Kim S."/>
            <person name="Kim Y."/>
            <person name="Kwon S.-W."/>
            <person name="Heo J."/>
        </authorList>
    </citation>
    <scope>NUCLEOTIDE SEQUENCE [LARGE SCALE GENOMIC DNA]</scope>
    <source>
        <strain evidence="3 4">KACC 19337</strain>
    </source>
</reference>
<name>A0ABZ0SK14_9MICO</name>
<dbReference type="InterPro" id="IPR013538">
    <property type="entry name" value="ASHA1/2-like_C"/>
</dbReference>
<organism evidence="3 4">
    <name type="scientific">Microbacterium rhizosphaerae</name>
    <dbReference type="NCBI Taxonomy" id="1678237"/>
    <lineage>
        <taxon>Bacteria</taxon>
        <taxon>Bacillati</taxon>
        <taxon>Actinomycetota</taxon>
        <taxon>Actinomycetes</taxon>
        <taxon>Micrococcales</taxon>
        <taxon>Microbacteriaceae</taxon>
        <taxon>Microbacterium</taxon>
    </lineage>
</organism>
<dbReference type="SUPFAM" id="SSF55961">
    <property type="entry name" value="Bet v1-like"/>
    <property type="match status" value="1"/>
</dbReference>
<evidence type="ECO:0000313" key="3">
    <source>
        <dbReference type="EMBL" id="WPR88566.1"/>
    </source>
</evidence>
<keyword evidence="4" id="KW-1185">Reference proteome</keyword>
<dbReference type="InterPro" id="IPR023393">
    <property type="entry name" value="START-like_dom_sf"/>
</dbReference>
<accession>A0ABZ0SK14</accession>
<proteinExistence type="inferred from homology"/>
<dbReference type="RefSeq" id="WP_320941285.1">
    <property type="nucleotide sequence ID" value="NZ_BAABEU010000006.1"/>
</dbReference>
<protein>
    <submittedName>
        <fullName evidence="3">SRPBCC domain-containing protein</fullName>
    </submittedName>
</protein>
<feature type="domain" description="Activator of Hsp90 ATPase homologue 1/2-like C-terminal" evidence="2">
    <location>
        <begin position="29"/>
        <end position="159"/>
    </location>
</feature>
<dbReference type="Gene3D" id="3.30.530.20">
    <property type="match status" value="1"/>
</dbReference>
<gene>
    <name evidence="3" type="ORF">SM116_12385</name>
</gene>
<evidence type="ECO:0000256" key="1">
    <source>
        <dbReference type="ARBA" id="ARBA00006817"/>
    </source>
</evidence>
<evidence type="ECO:0000259" key="2">
    <source>
        <dbReference type="Pfam" id="PF08327"/>
    </source>
</evidence>
<dbReference type="Pfam" id="PF08327">
    <property type="entry name" value="AHSA1"/>
    <property type="match status" value="1"/>
</dbReference>
<dbReference type="Proteomes" id="UP001323798">
    <property type="component" value="Chromosome"/>
</dbReference>
<sequence length="162" mass="17676">MATHDIQKPGLTAHTRTGEQSIFHRREFDAPAALVQRAHTEGDLFTRWMGPKGTTVRLDRFDARTGGAFRYVVEAPGGGAWAFRGAYHEVSPGLVVHTWEYEDEPGPTLETLRFVDLGGGRSAIEVTSTYTSKDACDAMLASGMDAGMDEDFERLDAVLAGL</sequence>
<evidence type="ECO:0000313" key="4">
    <source>
        <dbReference type="Proteomes" id="UP001323798"/>
    </source>
</evidence>
<dbReference type="EMBL" id="CP139368">
    <property type="protein sequence ID" value="WPR88566.1"/>
    <property type="molecule type" value="Genomic_DNA"/>
</dbReference>
<comment type="similarity">
    <text evidence="1">Belongs to the AHA1 family.</text>
</comment>